<keyword evidence="6" id="KW-0812">Transmembrane</keyword>
<organism evidence="13 14">
    <name type="scientific">Candidatus Accumulibacter adjunctus</name>
    <dbReference type="NCBI Taxonomy" id="1454001"/>
    <lineage>
        <taxon>Bacteria</taxon>
        <taxon>Pseudomonadati</taxon>
        <taxon>Pseudomonadota</taxon>
        <taxon>Betaproteobacteria</taxon>
        <taxon>Candidatus Accumulibacter</taxon>
    </lineage>
</organism>
<feature type="region of interest" description="Disordered" evidence="10">
    <location>
        <begin position="58"/>
        <end position="147"/>
    </location>
</feature>
<evidence type="ECO:0000256" key="8">
    <source>
        <dbReference type="ARBA" id="ARBA00022989"/>
    </source>
</evidence>
<keyword evidence="8" id="KW-1133">Transmembrane helix</keyword>
<keyword evidence="5" id="KW-0997">Cell inner membrane</keyword>
<dbReference type="PANTHER" id="PTHR33446:SF2">
    <property type="entry name" value="PROTEIN TONB"/>
    <property type="match status" value="1"/>
</dbReference>
<protein>
    <recommendedName>
        <fullName evidence="12">TonB C-terminal domain-containing protein</fullName>
    </recommendedName>
</protein>
<feature type="signal peptide" evidence="11">
    <location>
        <begin position="1"/>
        <end position="21"/>
    </location>
</feature>
<keyword evidence="3" id="KW-0813">Transport</keyword>
<dbReference type="InterPro" id="IPR037682">
    <property type="entry name" value="TonB_C"/>
</dbReference>
<evidence type="ECO:0000313" key="14">
    <source>
        <dbReference type="Proteomes" id="UP000020218"/>
    </source>
</evidence>
<feature type="compositionally biased region" description="Low complexity" evidence="10">
    <location>
        <begin position="122"/>
        <end position="147"/>
    </location>
</feature>
<gene>
    <name evidence="13" type="ORF">AW08_01056</name>
</gene>
<keyword evidence="9" id="KW-0472">Membrane</keyword>
<dbReference type="SUPFAM" id="SSF74653">
    <property type="entry name" value="TolA/TonB C-terminal domain"/>
    <property type="match status" value="1"/>
</dbReference>
<feature type="domain" description="TonB C-terminal" evidence="12">
    <location>
        <begin position="161"/>
        <end position="255"/>
    </location>
</feature>
<comment type="caution">
    <text evidence="13">The sequence shown here is derived from an EMBL/GenBank/DDBJ whole genome shotgun (WGS) entry which is preliminary data.</text>
</comment>
<dbReference type="GO" id="GO:0031992">
    <property type="term" value="F:energy transducer activity"/>
    <property type="evidence" value="ECO:0007669"/>
    <property type="project" value="TreeGrafter"/>
</dbReference>
<evidence type="ECO:0000256" key="5">
    <source>
        <dbReference type="ARBA" id="ARBA00022519"/>
    </source>
</evidence>
<dbReference type="PANTHER" id="PTHR33446">
    <property type="entry name" value="PROTEIN TONB-RELATED"/>
    <property type="match status" value="1"/>
</dbReference>
<keyword evidence="11" id="KW-0732">Signal</keyword>
<evidence type="ECO:0000256" key="3">
    <source>
        <dbReference type="ARBA" id="ARBA00022448"/>
    </source>
</evidence>
<dbReference type="STRING" id="1454001.AW08_01056"/>
<evidence type="ECO:0000256" key="2">
    <source>
        <dbReference type="ARBA" id="ARBA00006555"/>
    </source>
</evidence>
<dbReference type="GO" id="GO:0098797">
    <property type="term" value="C:plasma membrane protein complex"/>
    <property type="evidence" value="ECO:0007669"/>
    <property type="project" value="TreeGrafter"/>
</dbReference>
<dbReference type="Gene3D" id="3.30.1150.10">
    <property type="match status" value="1"/>
</dbReference>
<keyword evidence="14" id="KW-1185">Reference proteome</keyword>
<dbReference type="InterPro" id="IPR006260">
    <property type="entry name" value="TonB/TolA_C"/>
</dbReference>
<accession>A0A011PQY3</accession>
<evidence type="ECO:0000259" key="12">
    <source>
        <dbReference type="PROSITE" id="PS52015"/>
    </source>
</evidence>
<evidence type="ECO:0000256" key="10">
    <source>
        <dbReference type="SAM" id="MobiDB-lite"/>
    </source>
</evidence>
<dbReference type="EMBL" id="JFAX01000004">
    <property type="protein sequence ID" value="EXI68744.1"/>
    <property type="molecule type" value="Genomic_DNA"/>
</dbReference>
<evidence type="ECO:0000256" key="9">
    <source>
        <dbReference type="ARBA" id="ARBA00023136"/>
    </source>
</evidence>
<feature type="chain" id="PRO_5001461446" description="TonB C-terminal domain-containing protein" evidence="11">
    <location>
        <begin position="22"/>
        <end position="255"/>
    </location>
</feature>
<feature type="compositionally biased region" description="Low complexity" evidence="10">
    <location>
        <begin position="58"/>
        <end position="67"/>
    </location>
</feature>
<dbReference type="GO" id="GO:0015031">
    <property type="term" value="P:protein transport"/>
    <property type="evidence" value="ECO:0007669"/>
    <property type="project" value="UniProtKB-KW"/>
</dbReference>
<dbReference type="PROSITE" id="PS52015">
    <property type="entry name" value="TONB_CTD"/>
    <property type="match status" value="1"/>
</dbReference>
<keyword evidence="7" id="KW-0653">Protein transport</keyword>
<evidence type="ECO:0000256" key="1">
    <source>
        <dbReference type="ARBA" id="ARBA00004383"/>
    </source>
</evidence>
<sequence>MADAAHRRLLCALLASLLAHAAALVAEFRVLRRPSAMAVQPLVAMIVDRDPVPAQFGAATQAAAAPPDSRRRAGGERAATVASQRSAAPERLAPKPSLLSAADASRATQARPSPAPLPAPPAMGTATASGVGSAAPAASARDSSARAPAPLAGISADDLRQYRIDLASASRRFKLYPALARERGWEGRVEVAVSVSAWQPRPQFSLARSSGHATLDRQAVAMLEQASADTTLPAGLRGRDFRILLPVEFTLDDAR</sequence>
<reference evidence="13" key="1">
    <citation type="submission" date="2014-02" db="EMBL/GenBank/DDBJ databases">
        <title>Expanding our view of genomic diversity in Candidatus Accumulibacter clades.</title>
        <authorList>
            <person name="Skennerton C.T."/>
            <person name="Barr J.J."/>
            <person name="Slater F.R."/>
            <person name="Bond P.L."/>
            <person name="Tyson G.W."/>
        </authorList>
    </citation>
    <scope>NUCLEOTIDE SEQUENCE [LARGE SCALE GENOMIC DNA]</scope>
</reference>
<comment type="subcellular location">
    <subcellularLocation>
        <location evidence="1">Cell inner membrane</location>
        <topology evidence="1">Single-pass membrane protein</topology>
        <orientation evidence="1">Periplasmic side</orientation>
    </subcellularLocation>
</comment>
<dbReference type="PATRIC" id="fig|1454001.3.peg.1001"/>
<comment type="similarity">
    <text evidence="2">Belongs to the TonB family.</text>
</comment>
<dbReference type="GO" id="GO:0055085">
    <property type="term" value="P:transmembrane transport"/>
    <property type="evidence" value="ECO:0007669"/>
    <property type="project" value="InterPro"/>
</dbReference>
<dbReference type="AlphaFoldDB" id="A0A011PQY3"/>
<name>A0A011PQY3_9PROT</name>
<dbReference type="InterPro" id="IPR051045">
    <property type="entry name" value="TonB-dependent_transducer"/>
</dbReference>
<evidence type="ECO:0000256" key="4">
    <source>
        <dbReference type="ARBA" id="ARBA00022475"/>
    </source>
</evidence>
<evidence type="ECO:0000256" key="7">
    <source>
        <dbReference type="ARBA" id="ARBA00022927"/>
    </source>
</evidence>
<proteinExistence type="inferred from homology"/>
<dbReference type="Proteomes" id="UP000020218">
    <property type="component" value="Unassembled WGS sequence"/>
</dbReference>
<dbReference type="Pfam" id="PF03544">
    <property type="entry name" value="TonB_C"/>
    <property type="match status" value="1"/>
</dbReference>
<evidence type="ECO:0000313" key="13">
    <source>
        <dbReference type="EMBL" id="EXI68744.1"/>
    </source>
</evidence>
<evidence type="ECO:0000256" key="11">
    <source>
        <dbReference type="SAM" id="SignalP"/>
    </source>
</evidence>
<keyword evidence="4" id="KW-1003">Cell membrane</keyword>
<evidence type="ECO:0000256" key="6">
    <source>
        <dbReference type="ARBA" id="ARBA00022692"/>
    </source>
</evidence>
<dbReference type="NCBIfam" id="TIGR01352">
    <property type="entry name" value="tonB_Cterm"/>
    <property type="match status" value="1"/>
</dbReference>